<keyword evidence="1" id="KW-0812">Transmembrane</keyword>
<feature type="transmembrane region" description="Helical" evidence="1">
    <location>
        <begin position="118"/>
        <end position="139"/>
    </location>
</feature>
<feature type="transmembrane region" description="Helical" evidence="1">
    <location>
        <begin position="51"/>
        <end position="71"/>
    </location>
</feature>
<keyword evidence="1" id="KW-1133">Transmembrane helix</keyword>
<accession>A0A2W5UWI5</accession>
<dbReference type="EMBL" id="QFQZ01000068">
    <property type="protein sequence ID" value="PZR32109.1"/>
    <property type="molecule type" value="Genomic_DNA"/>
</dbReference>
<evidence type="ECO:0000313" key="3">
    <source>
        <dbReference type="Proteomes" id="UP000249393"/>
    </source>
</evidence>
<feature type="transmembrane region" description="Helical" evidence="1">
    <location>
        <begin position="151"/>
        <end position="168"/>
    </location>
</feature>
<dbReference type="AlphaFoldDB" id="A0A2W5UWI5"/>
<feature type="transmembrane region" description="Helical" evidence="1">
    <location>
        <begin position="208"/>
        <end position="231"/>
    </location>
</feature>
<sequence>MTTIDMDRRFGPGSDRGFFIVMAVVVALVVAAGFGPSYAASLPPPGLPFWVHLHGAAMTAWIILFGVQAWLIGQRNLRLHKTLGWLSISLVLAIIPLGFATNLLAIQRGAVPPFFRPVDMMAADLLDVSLFAGLFASAVLMRRKAAWHKRLMLCATILLTWPAVARLIPLRALGLSQIIPASITIVIALALIGPLYDLATRRRIHPAYFWGVGAIVISHPLHALIASQPAVQAWANRLTG</sequence>
<protein>
    <submittedName>
        <fullName evidence="2">Uncharacterized protein</fullName>
    </submittedName>
</protein>
<comment type="caution">
    <text evidence="2">The sequence shown here is derived from an EMBL/GenBank/DDBJ whole genome shotgun (WGS) entry which is preliminary data.</text>
</comment>
<evidence type="ECO:0000256" key="1">
    <source>
        <dbReference type="SAM" id="Phobius"/>
    </source>
</evidence>
<proteinExistence type="predicted"/>
<organism evidence="2 3">
    <name type="scientific">Caulobacter segnis</name>
    <dbReference type="NCBI Taxonomy" id="88688"/>
    <lineage>
        <taxon>Bacteria</taxon>
        <taxon>Pseudomonadati</taxon>
        <taxon>Pseudomonadota</taxon>
        <taxon>Alphaproteobacteria</taxon>
        <taxon>Caulobacterales</taxon>
        <taxon>Caulobacteraceae</taxon>
        <taxon>Caulobacter</taxon>
    </lineage>
</organism>
<evidence type="ECO:0000313" key="2">
    <source>
        <dbReference type="EMBL" id="PZR32109.1"/>
    </source>
</evidence>
<dbReference type="RefSeq" id="WP_304280766.1">
    <property type="nucleotide sequence ID" value="NZ_QFQZ01000068.1"/>
</dbReference>
<feature type="transmembrane region" description="Helical" evidence="1">
    <location>
        <begin position="18"/>
        <end position="39"/>
    </location>
</feature>
<gene>
    <name evidence="2" type="ORF">DI526_17510</name>
</gene>
<feature type="transmembrane region" description="Helical" evidence="1">
    <location>
        <begin position="83"/>
        <end position="106"/>
    </location>
</feature>
<dbReference type="Proteomes" id="UP000249393">
    <property type="component" value="Unassembled WGS sequence"/>
</dbReference>
<reference evidence="2 3" key="1">
    <citation type="submission" date="2017-08" db="EMBL/GenBank/DDBJ databases">
        <title>Infants hospitalized years apart are colonized by the same room-sourced microbial strains.</title>
        <authorList>
            <person name="Brooks B."/>
            <person name="Olm M.R."/>
            <person name="Firek B.A."/>
            <person name="Baker R."/>
            <person name="Thomas B.C."/>
            <person name="Morowitz M.J."/>
            <person name="Banfield J.F."/>
        </authorList>
    </citation>
    <scope>NUCLEOTIDE SEQUENCE [LARGE SCALE GENOMIC DNA]</scope>
    <source>
        <strain evidence="2">S2_003_000_R2_4</strain>
    </source>
</reference>
<name>A0A2W5UWI5_9CAUL</name>
<keyword evidence="1" id="KW-0472">Membrane</keyword>
<feature type="transmembrane region" description="Helical" evidence="1">
    <location>
        <begin position="174"/>
        <end position="196"/>
    </location>
</feature>